<dbReference type="PROSITE" id="PS50296">
    <property type="entry name" value="SUI1"/>
    <property type="match status" value="1"/>
</dbReference>
<dbReference type="CDD" id="cd11608">
    <property type="entry name" value="eIF2D_C"/>
    <property type="match status" value="1"/>
</dbReference>
<dbReference type="GO" id="GO:0003743">
    <property type="term" value="F:translation initiation factor activity"/>
    <property type="evidence" value="ECO:0007669"/>
    <property type="project" value="InterPro"/>
</dbReference>
<feature type="compositionally biased region" description="Basic and acidic residues" evidence="1">
    <location>
        <begin position="380"/>
        <end position="395"/>
    </location>
</feature>
<evidence type="ECO:0000256" key="1">
    <source>
        <dbReference type="SAM" id="MobiDB-lite"/>
    </source>
</evidence>
<evidence type="ECO:0000313" key="2">
    <source>
        <dbReference type="EMBL" id="KAE8245479.1"/>
    </source>
</evidence>
<reference evidence="2" key="2">
    <citation type="journal article" date="2019" name="IMA Fungus">
        <title>Genome sequencing and comparison of five Tilletia species to identify candidate genes for the detection of regulated species infecting wheat.</title>
        <authorList>
            <person name="Nguyen H.D.T."/>
            <person name="Sultana T."/>
            <person name="Kesanakurti P."/>
            <person name="Hambleton S."/>
        </authorList>
    </citation>
    <scope>NUCLEOTIDE SEQUENCE</scope>
    <source>
        <strain evidence="2">DAOMC 236416</strain>
    </source>
</reference>
<dbReference type="GO" id="GO:0001731">
    <property type="term" value="P:formation of translation preinitiation complex"/>
    <property type="evidence" value="ECO:0007669"/>
    <property type="project" value="InterPro"/>
</dbReference>
<dbReference type="InterPro" id="IPR039759">
    <property type="entry name" value="eIF2D_SUI1"/>
</dbReference>
<dbReference type="Pfam" id="PF17832">
    <property type="entry name" value="Pre-PUA"/>
    <property type="match status" value="1"/>
</dbReference>
<name>A0A177TEQ5_9BASI</name>
<reference evidence="2" key="1">
    <citation type="submission" date="2016-04" db="EMBL/GenBank/DDBJ databases">
        <authorList>
            <person name="Nguyen H.D."/>
            <person name="Samba Siva P."/>
            <person name="Cullis J."/>
            <person name="Levesque C.A."/>
            <person name="Hambleton S."/>
        </authorList>
    </citation>
    <scope>NUCLEOTIDE SEQUENCE</scope>
    <source>
        <strain evidence="2">DAOMC 236416</strain>
    </source>
</reference>
<feature type="region of interest" description="Disordered" evidence="1">
    <location>
        <begin position="270"/>
        <end position="323"/>
    </location>
</feature>
<protein>
    <submittedName>
        <fullName evidence="2">Uncharacterized protein</fullName>
    </submittedName>
</protein>
<dbReference type="InterPro" id="IPR057429">
    <property type="entry name" value="WH_eIF2D"/>
</dbReference>
<feature type="region of interest" description="Disordered" evidence="1">
    <location>
        <begin position="338"/>
        <end position="397"/>
    </location>
</feature>
<comment type="caution">
    <text evidence="2">The sequence shown here is derived from an EMBL/GenBank/DDBJ whole genome shotgun (WGS) entry which is preliminary data.</text>
</comment>
<dbReference type="Pfam" id="PF25304">
    <property type="entry name" value="WHD_eIF2D"/>
    <property type="match status" value="1"/>
</dbReference>
<accession>A0A177TEQ5</accession>
<dbReference type="Proteomes" id="UP000077521">
    <property type="component" value="Unassembled WGS sequence"/>
</dbReference>
<organism evidence="2 3">
    <name type="scientific">Tilletia indica</name>
    <dbReference type="NCBI Taxonomy" id="43049"/>
    <lineage>
        <taxon>Eukaryota</taxon>
        <taxon>Fungi</taxon>
        <taxon>Dikarya</taxon>
        <taxon>Basidiomycota</taxon>
        <taxon>Ustilaginomycotina</taxon>
        <taxon>Exobasidiomycetes</taxon>
        <taxon>Tilletiales</taxon>
        <taxon>Tilletiaceae</taxon>
        <taxon>Tilletia</taxon>
    </lineage>
</organism>
<feature type="compositionally biased region" description="Basic residues" evidence="1">
    <location>
        <begin position="358"/>
        <end position="367"/>
    </location>
</feature>
<dbReference type="Gene3D" id="3.30.780.10">
    <property type="entry name" value="SUI1-like domain"/>
    <property type="match status" value="1"/>
</dbReference>
<dbReference type="EMBL" id="LWDF02000502">
    <property type="protein sequence ID" value="KAE8245479.1"/>
    <property type="molecule type" value="Genomic_DNA"/>
</dbReference>
<evidence type="ECO:0000313" key="3">
    <source>
        <dbReference type="Proteomes" id="UP000077521"/>
    </source>
</evidence>
<keyword evidence="3" id="KW-1185">Reference proteome</keyword>
<dbReference type="InterPro" id="IPR001950">
    <property type="entry name" value="SUI1"/>
</dbReference>
<dbReference type="Pfam" id="PF01253">
    <property type="entry name" value="SUI1"/>
    <property type="match status" value="1"/>
</dbReference>
<dbReference type="Gene3D" id="3.10.400.20">
    <property type="match status" value="1"/>
</dbReference>
<dbReference type="InterPro" id="IPR039757">
    <property type="entry name" value="EIF2D"/>
</dbReference>
<feature type="region of interest" description="Disordered" evidence="1">
    <location>
        <begin position="648"/>
        <end position="669"/>
    </location>
</feature>
<feature type="compositionally biased region" description="Low complexity" evidence="1">
    <location>
        <begin position="282"/>
        <end position="291"/>
    </location>
</feature>
<gene>
    <name evidence="2" type="ORF">A4X13_0g5890</name>
</gene>
<feature type="region of interest" description="Disordered" evidence="1">
    <location>
        <begin position="553"/>
        <end position="574"/>
    </location>
</feature>
<dbReference type="PANTHER" id="PTHR12217:SF4">
    <property type="entry name" value="EUKARYOTIC TRANSLATION INITIATION FACTOR 2D"/>
    <property type="match status" value="1"/>
</dbReference>
<dbReference type="PANTHER" id="PTHR12217">
    <property type="entry name" value="EUKARYOTIC TRANSLATION INITIATION FACTOR 2D"/>
    <property type="match status" value="1"/>
</dbReference>
<dbReference type="InterPro" id="IPR036877">
    <property type="entry name" value="SUI1_dom_sf"/>
</dbReference>
<sequence length="846" mass="89991">MFKKSAQLKTSNALKSSERRKLLAHLQAAYPVLAHAPQHILAKLVPDGLRQANALTSSEDKCCFYTDEDGVPLWFELGGHVGVALSSAKGNKRADNKPNKAGAGSNKTVDGEVIPTLYALWIHPFILPQLPTWAVVIEDHLLGGSALMVPGLRLPPDTFRPCPLTFPDAASAPSGTESSSTSTAATTLNQLPSANSLVAITQSDSFVPLVVGRLELSGDKLISLRSQAGKGKAARVVHSYRDTIWEMGDKTKPPAESDFDLASLVQRQGEGTTVADEDKGEASASAEGSADQNGATAAHGAQNEDAAGAQGEAHEQEDEDEEEDLAAALEAVLMGANDQDDAGEETGPAQAGAENARKGKGKGKKGKKNNDAAKVEGGNDEEHQASQHDATDDHGPSLSASQVDVILRLALLNAVASHTAESATALLPLSASSFYSAHVLPSRPAHLPPRVAKGKGKGRAAWMGWESWKTQTTVLVGDDEDEEIRVVAEEADVKRSSAKQLKKWIKAAEKDGFLKSKDVRGELTVVELNVAHPEISKWIQLWTLTDESAKAAAEEDAAVGEGAPGSSAKNAKNAPDRMGILMQTFYGVKSEATRQLFEVFGLEHDSIQSASSLRMALSDYITKRALAHPTNQALVRPGDDPALSMALNTSDASGTKSKKKAGGAAVNESEPKALPEIKPMRRDDLARKLQDVLQEYHRLSFVRTSNANAILAAQTRPDPLSMQLLDSDAFKATLKEDERIGTLSKGKSTPISVSIKQRQGRKTVTLVSGLEPYGVDPKVLATELAREVGASTSVSSMPGSTAKKPKMEVLVQGDVRKALFKYLEEEAGLDVSKLVSVKDEVGGKKK</sequence>
<dbReference type="InterPro" id="IPR041366">
    <property type="entry name" value="Pre-PUA"/>
</dbReference>
<dbReference type="AlphaFoldDB" id="A0A177TEQ5"/>
<dbReference type="SUPFAM" id="SSF55159">
    <property type="entry name" value="eIF1-like"/>
    <property type="match status" value="1"/>
</dbReference>
<proteinExistence type="predicted"/>